<evidence type="ECO:0000256" key="1">
    <source>
        <dbReference type="SAM" id="MobiDB-lite"/>
    </source>
</evidence>
<evidence type="ECO:0000313" key="2">
    <source>
        <dbReference type="EMBL" id="PRW57987.1"/>
    </source>
</evidence>
<evidence type="ECO:0000313" key="3">
    <source>
        <dbReference type="Proteomes" id="UP000239899"/>
    </source>
</evidence>
<gene>
    <name evidence="2" type="ORF">C2E21_3738</name>
</gene>
<dbReference type="InterPro" id="IPR009030">
    <property type="entry name" value="Growth_fac_rcpt_cys_sf"/>
</dbReference>
<dbReference type="SUPFAM" id="SSF57184">
    <property type="entry name" value="Growth factor receptor domain"/>
    <property type="match status" value="1"/>
</dbReference>
<reference evidence="2 3" key="1">
    <citation type="journal article" date="2018" name="Plant J.">
        <title>Genome sequences of Chlorella sorokiniana UTEX 1602 and Micractinium conductrix SAG 241.80: implications to maltose excretion by a green alga.</title>
        <authorList>
            <person name="Arriola M.B."/>
            <person name="Velmurugan N."/>
            <person name="Zhang Y."/>
            <person name="Plunkett M.H."/>
            <person name="Hondzo H."/>
            <person name="Barney B.M."/>
        </authorList>
    </citation>
    <scope>NUCLEOTIDE SEQUENCE [LARGE SCALE GENOMIC DNA]</scope>
    <source>
        <strain evidence="3">UTEX 1602</strain>
    </source>
</reference>
<comment type="caution">
    <text evidence="2">The sequence shown here is derived from an EMBL/GenBank/DDBJ whole genome shotgun (WGS) entry which is preliminary data.</text>
</comment>
<keyword evidence="3" id="KW-1185">Reference proteome</keyword>
<feature type="compositionally biased region" description="Low complexity" evidence="1">
    <location>
        <begin position="209"/>
        <end position="219"/>
    </location>
</feature>
<feature type="region of interest" description="Disordered" evidence="1">
    <location>
        <begin position="248"/>
        <end position="277"/>
    </location>
</feature>
<proteinExistence type="predicted"/>
<protein>
    <submittedName>
        <fullName evidence="2">Serine threonine</fullName>
    </submittedName>
</protein>
<dbReference type="Proteomes" id="UP000239899">
    <property type="component" value="Unassembled WGS sequence"/>
</dbReference>
<dbReference type="AlphaFoldDB" id="A0A2P6TV93"/>
<name>A0A2P6TV93_CHLSO</name>
<organism evidence="2 3">
    <name type="scientific">Chlorella sorokiniana</name>
    <name type="common">Freshwater green alga</name>
    <dbReference type="NCBI Taxonomy" id="3076"/>
    <lineage>
        <taxon>Eukaryota</taxon>
        <taxon>Viridiplantae</taxon>
        <taxon>Chlorophyta</taxon>
        <taxon>core chlorophytes</taxon>
        <taxon>Trebouxiophyceae</taxon>
        <taxon>Chlorellales</taxon>
        <taxon>Chlorellaceae</taxon>
        <taxon>Chlorella clade</taxon>
        <taxon>Chlorella</taxon>
    </lineage>
</organism>
<sequence>MNTVGGCEACQVANCSSCWDHASKCTTAMEGYRLTTTGTEACTVAHCLSCPDSANTCQSCEPRYALDNKANSCFACPDNCDYCDRPNACLTCAHSSYRLPSGNNCAKCQANDTALPVKVELMSTDAAAPMLRAQADKIEYARSLSHCLNGCIAAVHPDQAVAALSAPGAFPALGGRSCTVSARLTGAWAALQQPAPCATAAADADDVQPKQPAAPTAQPYVPPALRPGAGAATLAGCPMPRCAAPVPTSPPAPYVQPYRRTAEQQAAAAAPAAPAPS</sequence>
<dbReference type="OrthoDB" id="296172at2759"/>
<accession>A0A2P6TV93</accession>
<feature type="region of interest" description="Disordered" evidence="1">
    <location>
        <begin position="202"/>
        <end position="225"/>
    </location>
</feature>
<feature type="compositionally biased region" description="Low complexity" evidence="1">
    <location>
        <begin position="266"/>
        <end position="277"/>
    </location>
</feature>
<dbReference type="EMBL" id="LHPG02000006">
    <property type="protein sequence ID" value="PRW57987.1"/>
    <property type="molecule type" value="Genomic_DNA"/>
</dbReference>